<dbReference type="InterPro" id="IPR008999">
    <property type="entry name" value="Actin-crosslinking"/>
</dbReference>
<dbReference type="PANTHER" id="PTHR10551:SF14">
    <property type="entry name" value="CELLULASE CONTAINING PROTEIN, EXPRESSED"/>
    <property type="match status" value="1"/>
</dbReference>
<comment type="caution">
    <text evidence="7">The sequence shown here is derived from an EMBL/GenBank/DDBJ whole genome shotgun (WGS) entry which is preliminary data.</text>
</comment>
<dbReference type="GO" id="GO:0000272">
    <property type="term" value="P:polysaccharide catabolic process"/>
    <property type="evidence" value="ECO:0007669"/>
    <property type="project" value="InterPro"/>
</dbReference>
<accession>A0AAV7GIR9</accession>
<dbReference type="EMBL" id="JAGFBR010000014">
    <property type="protein sequence ID" value="KAH0455619.1"/>
    <property type="molecule type" value="Genomic_DNA"/>
</dbReference>
<evidence type="ECO:0008006" key="9">
    <source>
        <dbReference type="Google" id="ProtNLM"/>
    </source>
</evidence>
<dbReference type="Proteomes" id="UP000775213">
    <property type="component" value="Unassembled WGS sequence"/>
</dbReference>
<evidence type="ECO:0000256" key="1">
    <source>
        <dbReference type="ARBA" id="ARBA00005641"/>
    </source>
</evidence>
<keyword evidence="4" id="KW-0732">Signal</keyword>
<dbReference type="InterPro" id="IPR057232">
    <property type="entry name" value="DUF7910"/>
</dbReference>
<keyword evidence="3" id="KW-0326">Glycosidase</keyword>
<sequence>MGSRLICFLTISSLLCLSPISHAVRPTPDYSPDRIKAVNLGGWLVTEGWITPDLFHNIPVNKDLLDGTQIQLKSVTKNNYLSAKNGGGSTIIANQPSASTWETFKLWRITETTFQFRVLNWQFFGIDDNGNLVATSTSSDDSDSSHTFVIVRKDDEPTRIRIKAPNGSFLQVNSDAKVTADYTKNTNWGNDDPSVFIVKNVYQLQGEFQVTNGYGPNISDSIMKKHWNSFIVEEDFKFLSDNGLNAVRIPVGWWIRFNQNPPRPFVGGSLQVLDNALSWAEKYNIKVIIDIHAMPSSQNGWEHSGTRDGLQSWGQTDDSIVQSVGVVDFLTSRYANRPSFYAIELINEPLAPGVALDSLKKYYKAGYDTVRKYSNVFVIMSNRLSISDPTELIQFASGLSGSVVDVHYYNLFSDIFEGMSVQQNIDYIYNNRASTLSSLMVSNGPLIFVGEWMDDMDVKNASKNDYQRGRKERSSPSVEMEKKVDVGWARVELWRITETTFQFRVLNWQFFGIDDNGNLVATSTSSDDSDSSHTFVIVRKDDEPNRIRIKAPNGSFLQVNSDTTVTADYTENTNWGDDDPSVFIVTNLYQLQGEFQVTNGYGPNISDSVMKKHWNSFIVEDDFKFLSDNGLNAVRIPVGWWIRFDENPPRPFVGGSLQVLDNAFSWAEKYNIKVIIDIHAMPSSQNGWEHSGTRDGLQSWGQTDDSIDQSVVVVDFLTSRYANRPSFYAIELINEPLAPGVALDSLKKYYKAGYDTVRKYSNVFVIMSNRLSISDPTELIQFASGFSGSVVDVHYYNLFSDIFEGMSVQQNIDYIYNNRASTLSSLMVSNGPLIFVGEWVDDMDVNNASKNDYQRFGSAQVDVYGRATFGWSYWTLKAAQNQWSLEWMITNGYINV</sequence>
<name>A0AAV7GIR9_DENCH</name>
<dbReference type="Gene3D" id="3.20.20.80">
    <property type="entry name" value="Glycosidases"/>
    <property type="match status" value="2"/>
</dbReference>
<dbReference type="GO" id="GO:0016477">
    <property type="term" value="P:cell migration"/>
    <property type="evidence" value="ECO:0007669"/>
    <property type="project" value="TreeGrafter"/>
</dbReference>
<dbReference type="InterPro" id="IPR001547">
    <property type="entry name" value="Glyco_hydro_5"/>
</dbReference>
<dbReference type="SUPFAM" id="SSF51445">
    <property type="entry name" value="(Trans)glycosidases"/>
    <property type="match status" value="2"/>
</dbReference>
<dbReference type="GO" id="GO:0005737">
    <property type="term" value="C:cytoplasm"/>
    <property type="evidence" value="ECO:0007669"/>
    <property type="project" value="TreeGrafter"/>
</dbReference>
<dbReference type="Pfam" id="PF00150">
    <property type="entry name" value="Cellulase"/>
    <property type="match status" value="2"/>
</dbReference>
<dbReference type="GO" id="GO:0004553">
    <property type="term" value="F:hydrolase activity, hydrolyzing O-glycosyl compounds"/>
    <property type="evidence" value="ECO:0007669"/>
    <property type="project" value="InterPro"/>
</dbReference>
<feature type="domain" description="DUF7910" evidence="6">
    <location>
        <begin position="61"/>
        <end position="199"/>
    </location>
</feature>
<dbReference type="GO" id="GO:0051015">
    <property type="term" value="F:actin filament binding"/>
    <property type="evidence" value="ECO:0007669"/>
    <property type="project" value="InterPro"/>
</dbReference>
<keyword evidence="8" id="KW-1185">Reference proteome</keyword>
<dbReference type="GO" id="GO:0051017">
    <property type="term" value="P:actin filament bundle assembly"/>
    <property type="evidence" value="ECO:0007669"/>
    <property type="project" value="TreeGrafter"/>
</dbReference>
<evidence type="ECO:0000256" key="2">
    <source>
        <dbReference type="ARBA" id="ARBA00022801"/>
    </source>
</evidence>
<dbReference type="SUPFAM" id="SSF50405">
    <property type="entry name" value="Actin-crosslinking proteins"/>
    <property type="match status" value="2"/>
</dbReference>
<proteinExistence type="inferred from homology"/>
<dbReference type="AlphaFoldDB" id="A0AAV7GIR9"/>
<evidence type="ECO:0000256" key="4">
    <source>
        <dbReference type="SAM" id="SignalP"/>
    </source>
</evidence>
<feature type="signal peptide" evidence="4">
    <location>
        <begin position="1"/>
        <end position="23"/>
    </location>
</feature>
<protein>
    <recommendedName>
        <fullName evidence="9">Mannan endo-1,4-beta-mannosidase</fullName>
    </recommendedName>
</protein>
<dbReference type="InterPro" id="IPR010431">
    <property type="entry name" value="Fascin"/>
</dbReference>
<evidence type="ECO:0000256" key="3">
    <source>
        <dbReference type="ARBA" id="ARBA00023295"/>
    </source>
</evidence>
<keyword evidence="2" id="KW-0378">Hydrolase</keyword>
<dbReference type="InterPro" id="IPR017853">
    <property type="entry name" value="GH"/>
</dbReference>
<dbReference type="Gene3D" id="2.80.10.50">
    <property type="match status" value="1"/>
</dbReference>
<dbReference type="GO" id="GO:0015629">
    <property type="term" value="C:actin cytoskeleton"/>
    <property type="evidence" value="ECO:0007669"/>
    <property type="project" value="TreeGrafter"/>
</dbReference>
<gene>
    <name evidence="7" type="ORF">IEQ34_015651</name>
</gene>
<dbReference type="Pfam" id="PF25490">
    <property type="entry name" value="DUF7910"/>
    <property type="match status" value="2"/>
</dbReference>
<dbReference type="PANTHER" id="PTHR10551">
    <property type="entry name" value="FASCIN"/>
    <property type="match status" value="1"/>
</dbReference>
<dbReference type="CDD" id="cd00257">
    <property type="entry name" value="beta-trefoil_FSCN-like"/>
    <property type="match status" value="1"/>
</dbReference>
<feature type="chain" id="PRO_5043899691" description="Mannan endo-1,4-beta-mannosidase" evidence="4">
    <location>
        <begin position="24"/>
        <end position="896"/>
    </location>
</feature>
<evidence type="ECO:0000259" key="5">
    <source>
        <dbReference type="Pfam" id="PF00150"/>
    </source>
</evidence>
<feature type="domain" description="Glycoside hydrolase family 5" evidence="5">
    <location>
        <begin position="610"/>
        <end position="879"/>
    </location>
</feature>
<feature type="domain" description="Glycoside hydrolase family 5" evidence="5">
    <location>
        <begin position="223"/>
        <end position="453"/>
    </location>
</feature>
<feature type="domain" description="DUF7910" evidence="6">
    <location>
        <begin position="477"/>
        <end position="586"/>
    </location>
</feature>
<comment type="similarity">
    <text evidence="1">Belongs to the glycosyl hydrolase 5 (cellulase A) family.</text>
</comment>
<evidence type="ECO:0000313" key="7">
    <source>
        <dbReference type="EMBL" id="KAH0455619.1"/>
    </source>
</evidence>
<evidence type="ECO:0000259" key="6">
    <source>
        <dbReference type="Pfam" id="PF25490"/>
    </source>
</evidence>
<organism evidence="7 8">
    <name type="scientific">Dendrobium chrysotoxum</name>
    <name type="common">Orchid</name>
    <dbReference type="NCBI Taxonomy" id="161865"/>
    <lineage>
        <taxon>Eukaryota</taxon>
        <taxon>Viridiplantae</taxon>
        <taxon>Streptophyta</taxon>
        <taxon>Embryophyta</taxon>
        <taxon>Tracheophyta</taxon>
        <taxon>Spermatophyta</taxon>
        <taxon>Magnoliopsida</taxon>
        <taxon>Liliopsida</taxon>
        <taxon>Asparagales</taxon>
        <taxon>Orchidaceae</taxon>
        <taxon>Epidendroideae</taxon>
        <taxon>Malaxideae</taxon>
        <taxon>Dendrobiinae</taxon>
        <taxon>Dendrobium</taxon>
    </lineage>
</organism>
<dbReference type="GO" id="GO:0007163">
    <property type="term" value="P:establishment or maintenance of cell polarity"/>
    <property type="evidence" value="ECO:0007669"/>
    <property type="project" value="TreeGrafter"/>
</dbReference>
<evidence type="ECO:0000313" key="8">
    <source>
        <dbReference type="Proteomes" id="UP000775213"/>
    </source>
</evidence>
<dbReference type="FunFam" id="3.20.20.80:FF:000067">
    <property type="entry name" value="Glucan 1,3-beta-glucosidase A"/>
    <property type="match status" value="1"/>
</dbReference>
<reference evidence="7 8" key="1">
    <citation type="journal article" date="2021" name="Hortic Res">
        <title>Chromosome-scale assembly of the Dendrobium chrysotoxum genome enhances the understanding of orchid evolution.</title>
        <authorList>
            <person name="Zhang Y."/>
            <person name="Zhang G.Q."/>
            <person name="Zhang D."/>
            <person name="Liu X.D."/>
            <person name="Xu X.Y."/>
            <person name="Sun W.H."/>
            <person name="Yu X."/>
            <person name="Zhu X."/>
            <person name="Wang Z.W."/>
            <person name="Zhao X."/>
            <person name="Zhong W.Y."/>
            <person name="Chen H."/>
            <person name="Yin W.L."/>
            <person name="Huang T."/>
            <person name="Niu S.C."/>
            <person name="Liu Z.J."/>
        </authorList>
    </citation>
    <scope>NUCLEOTIDE SEQUENCE [LARGE SCALE GENOMIC DNA]</scope>
    <source>
        <strain evidence="7">Lindl</strain>
    </source>
</reference>